<reference evidence="2 3" key="1">
    <citation type="submission" date="2019-07" db="EMBL/GenBank/DDBJ databases">
        <authorList>
            <person name="Brisse S."/>
            <person name="Rodrigues C."/>
            <person name="Thorpe H."/>
        </authorList>
    </citation>
    <scope>NUCLEOTIDE SEQUENCE [LARGE SCALE GENOMIC DNA]</scope>
    <source>
        <strain evidence="2">SB6408</strain>
    </source>
</reference>
<protein>
    <recommendedName>
        <fullName evidence="4">DKNYY family protein</fullName>
    </recommendedName>
</protein>
<evidence type="ECO:0008006" key="4">
    <source>
        <dbReference type="Google" id="ProtNLM"/>
    </source>
</evidence>
<gene>
    <name evidence="2" type="ORF">SB6408_05050</name>
</gene>
<dbReference type="Proteomes" id="UP000318370">
    <property type="component" value="Unassembled WGS sequence"/>
</dbReference>
<dbReference type="EMBL" id="CABGHF010000013">
    <property type="protein sequence ID" value="VUS72184.1"/>
    <property type="molecule type" value="Genomic_DNA"/>
</dbReference>
<feature type="chain" id="PRO_5021848255" description="DKNYY family protein" evidence="1">
    <location>
        <begin position="22"/>
        <end position="419"/>
    </location>
</feature>
<dbReference type="AlphaFoldDB" id="A0A564KS75"/>
<proteinExistence type="predicted"/>
<keyword evidence="1" id="KW-0732">Signal</keyword>
<evidence type="ECO:0000256" key="1">
    <source>
        <dbReference type="SAM" id="SignalP"/>
    </source>
</evidence>
<sequence>MHIKFTLLTTSLFLLIPQAQATTWSYSPASWSENAPEILVYRKSIDDEQARFDGIKYDDLRRAVDLNGKQEKYFYSDRSTEDDEFFYWVTDGRTMLWRGQRVMNPPTTPTIDIASFRAYDRFAVDKYSIYFNGKRVASNLGSSHVDLTTLRMNAGRNATTLADNNTLYLKGQPQGFGSAHNVEWLGEKSWDACGQIAANLENKPSDVLIRFANHIYLNGEPLSADANSFQVVRWIPNSLLIYRDKNGTTRHIFGGRKGKTVDCEGPFIVGETDVRWQKTGRSEEQAEVLPGVDPEHFRLLTDNVAQYRDRLYVDKLSFFGEKQLEIVTLDTPDLVINSRLSAGIRHGYFIRQFGDVQVFTPAGTLHIRSDEPDYDDRYVYTWSRSQLYRHASGCPQESRFDTDAEGDSKLTLVDQCLKN</sequence>
<accession>A0A564KS75</accession>
<feature type="signal peptide" evidence="1">
    <location>
        <begin position="1"/>
        <end position="21"/>
    </location>
</feature>
<name>A0A564KS75_9ENTR</name>
<dbReference type="RefSeq" id="WP_142463017.1">
    <property type="nucleotide sequence ID" value="NZ_CABGHF010000013.1"/>
</dbReference>
<evidence type="ECO:0000313" key="2">
    <source>
        <dbReference type="EMBL" id="VUS72184.1"/>
    </source>
</evidence>
<organism evidence="2 3">
    <name type="scientific">Klebsiella spallanzanii</name>
    <dbReference type="NCBI Taxonomy" id="2587528"/>
    <lineage>
        <taxon>Bacteria</taxon>
        <taxon>Pseudomonadati</taxon>
        <taxon>Pseudomonadota</taxon>
        <taxon>Gammaproteobacteria</taxon>
        <taxon>Enterobacterales</taxon>
        <taxon>Enterobacteriaceae</taxon>
        <taxon>Klebsiella/Raoultella group</taxon>
        <taxon>Klebsiella</taxon>
    </lineage>
</organism>
<evidence type="ECO:0000313" key="3">
    <source>
        <dbReference type="Proteomes" id="UP000318370"/>
    </source>
</evidence>